<dbReference type="Proteomes" id="UP000654075">
    <property type="component" value="Unassembled WGS sequence"/>
</dbReference>
<evidence type="ECO:0000256" key="1">
    <source>
        <dbReference type="SAM" id="SignalP"/>
    </source>
</evidence>
<dbReference type="OMA" id="DRAWPIF"/>
<proteinExistence type="predicted"/>
<evidence type="ECO:0000313" key="3">
    <source>
        <dbReference type="Proteomes" id="UP000654075"/>
    </source>
</evidence>
<gene>
    <name evidence="2" type="ORF">PGLA1383_LOCUS41946</name>
</gene>
<protein>
    <recommendedName>
        <fullName evidence="4">Methyltransferase FkbM domain-containing protein</fullName>
    </recommendedName>
</protein>
<comment type="caution">
    <text evidence="2">The sequence shown here is derived from an EMBL/GenBank/DDBJ whole genome shotgun (WGS) entry which is preliminary data.</text>
</comment>
<feature type="signal peptide" evidence="1">
    <location>
        <begin position="1"/>
        <end position="23"/>
    </location>
</feature>
<reference evidence="2" key="1">
    <citation type="submission" date="2021-02" db="EMBL/GenBank/DDBJ databases">
        <authorList>
            <person name="Dougan E. K."/>
            <person name="Rhodes N."/>
            <person name="Thang M."/>
            <person name="Chan C."/>
        </authorList>
    </citation>
    <scope>NUCLEOTIDE SEQUENCE</scope>
</reference>
<dbReference type="OrthoDB" id="406739at2759"/>
<accession>A0A813GDC9</accession>
<name>A0A813GDC9_POLGL</name>
<feature type="chain" id="PRO_5032743511" description="Methyltransferase FkbM domain-containing protein" evidence="1">
    <location>
        <begin position="24"/>
        <end position="768"/>
    </location>
</feature>
<sequence length="768" mass="85362">MAQGLFRWHVCLWAWTLGAGSSAEGNDYVICPPPNIQCAADIRRSESETWTLRASVDKALSQRTFELLVIYDWMQRNDDVGRQKVARAMEIMEASRQQLCAVTFVDCDEDLPGRAAQAILRLQQSADDEAFDQAASVSYQACTWKDHGTVPLHQWLQVCSVALWGWADAEYRGAIKPLIPDDEGVMSEASSSRSNAKKVGVGQGYRSMAYPASFSPGGICSDSVWQSKDTWPVFGGEGFGEMSWVDVVNQRTRHLSTISLLELLENGAHFEARHPTGLSRVAINLGANDGACRVGHGLDPANCLFILGFGGVLFEANRSLESAIEFHLGDRRPNVQFVMEAAFEGSVSQRLEEALAKRPGPRVARDEIDLIKIDVDGPDCHLARALANGGWKPKVWHVEVNPLFPPGIVVWPKGAGLGDSMAASDAKQRDLSSAFSRRSDIEDIGSEQQEMVGCSLQALQDLLGDEFVLVHVEFENAVLVRRDLAHALEPWLSSRSDVQKWRDGYFCHALARVRLPHDDDKDSLFLHYDFRPWGDPGLSDLDRQAAVEGFLRHFVKAETYGQIEPPIHMSTPAPWTLPFSSGSGQMQDMDCLGGSWASVLQWPLILTNTERILTVWSERDGDLEELLMAYVEGVADVLNIDRAWPIFKTVASAQCPLGGLAVATILQWRCKSGNWQGNKLTPATDGLFTAMRRQLPLVGELDHADFFSESPQRSSYVAPLGCEHVLERYIQASLRKLDLRTSLRSRWPIFELLSSLHTESKTWPRGYP</sequence>
<dbReference type="EMBL" id="CAJNNV010028505">
    <property type="protein sequence ID" value="CAE8624845.1"/>
    <property type="molecule type" value="Genomic_DNA"/>
</dbReference>
<keyword evidence="1" id="KW-0732">Signal</keyword>
<dbReference type="AlphaFoldDB" id="A0A813GDC9"/>
<organism evidence="2 3">
    <name type="scientific">Polarella glacialis</name>
    <name type="common">Dinoflagellate</name>
    <dbReference type="NCBI Taxonomy" id="89957"/>
    <lineage>
        <taxon>Eukaryota</taxon>
        <taxon>Sar</taxon>
        <taxon>Alveolata</taxon>
        <taxon>Dinophyceae</taxon>
        <taxon>Suessiales</taxon>
        <taxon>Suessiaceae</taxon>
        <taxon>Polarella</taxon>
    </lineage>
</organism>
<keyword evidence="3" id="KW-1185">Reference proteome</keyword>
<evidence type="ECO:0000313" key="2">
    <source>
        <dbReference type="EMBL" id="CAE8624845.1"/>
    </source>
</evidence>
<evidence type="ECO:0008006" key="4">
    <source>
        <dbReference type="Google" id="ProtNLM"/>
    </source>
</evidence>